<dbReference type="SMART" id="SM00827">
    <property type="entry name" value="PKS_AT"/>
    <property type="match status" value="1"/>
</dbReference>
<feature type="domain" description="Malonyl-CoA:ACP transacylase (MAT)" evidence="8">
    <location>
        <begin position="10"/>
        <end position="304"/>
    </location>
</feature>
<keyword evidence="4 6" id="KW-0012">Acyltransferase</keyword>
<evidence type="ECO:0000256" key="1">
    <source>
        <dbReference type="ARBA" id="ARBA00013258"/>
    </source>
</evidence>
<organism evidence="9 10">
    <name type="scientific">Desulfocurvibacter africanus subsp. africanus str. Walvis Bay</name>
    <dbReference type="NCBI Taxonomy" id="690850"/>
    <lineage>
        <taxon>Bacteria</taxon>
        <taxon>Pseudomonadati</taxon>
        <taxon>Thermodesulfobacteriota</taxon>
        <taxon>Desulfovibrionia</taxon>
        <taxon>Desulfovibrionales</taxon>
        <taxon>Desulfovibrionaceae</taxon>
        <taxon>Desulfocurvibacter</taxon>
    </lineage>
</organism>
<evidence type="ECO:0000313" key="10">
    <source>
        <dbReference type="Proteomes" id="UP000007844"/>
    </source>
</evidence>
<dbReference type="SUPFAM" id="SSF55048">
    <property type="entry name" value="Probable ACP-binding domain of malonyl-CoA ACP transacylase"/>
    <property type="match status" value="1"/>
</dbReference>
<name>F3Z0X7_DESAF</name>
<dbReference type="Gene3D" id="3.30.70.250">
    <property type="entry name" value="Malonyl-CoA ACP transacylase, ACP-binding"/>
    <property type="match status" value="1"/>
</dbReference>
<evidence type="ECO:0000313" key="9">
    <source>
        <dbReference type="EMBL" id="EGJ51055.1"/>
    </source>
</evidence>
<feature type="active site" evidence="7">
    <location>
        <position position="202"/>
    </location>
</feature>
<dbReference type="InterPro" id="IPR016036">
    <property type="entry name" value="Malonyl_transacylase_ACP-bd"/>
</dbReference>
<keyword evidence="10" id="KW-1185">Reference proteome</keyword>
<dbReference type="InterPro" id="IPR001227">
    <property type="entry name" value="Ac_transferase_dom_sf"/>
</dbReference>
<dbReference type="Proteomes" id="UP000007844">
    <property type="component" value="Chromosome"/>
</dbReference>
<evidence type="ECO:0000256" key="3">
    <source>
        <dbReference type="ARBA" id="ARBA00022679"/>
    </source>
</evidence>
<dbReference type="KEGG" id="daf:Desaf_2740"/>
<dbReference type="InterPro" id="IPR024925">
    <property type="entry name" value="Malonyl_CoA-ACP_transAc"/>
</dbReference>
<dbReference type="GO" id="GO:0005829">
    <property type="term" value="C:cytosol"/>
    <property type="evidence" value="ECO:0007669"/>
    <property type="project" value="TreeGrafter"/>
</dbReference>
<dbReference type="eggNOG" id="COG0331">
    <property type="taxonomic scope" value="Bacteria"/>
</dbReference>
<dbReference type="HOGENOM" id="CLU_030558_0_1_7"/>
<dbReference type="InterPro" id="IPR014043">
    <property type="entry name" value="Acyl_transferase_dom"/>
</dbReference>
<feature type="active site" evidence="7">
    <location>
        <position position="93"/>
    </location>
</feature>
<dbReference type="EC" id="2.3.1.39" evidence="1 6"/>
<dbReference type="FunFam" id="3.30.70.250:FF:000001">
    <property type="entry name" value="Malonyl CoA-acyl carrier protein transacylase"/>
    <property type="match status" value="1"/>
</dbReference>
<dbReference type="Pfam" id="PF00698">
    <property type="entry name" value="Acyl_transf_1"/>
    <property type="match status" value="1"/>
</dbReference>
<gene>
    <name evidence="9" type="ORF">Desaf_2740</name>
</gene>
<evidence type="ECO:0000256" key="6">
    <source>
        <dbReference type="PIRNR" id="PIRNR000446"/>
    </source>
</evidence>
<dbReference type="PANTHER" id="PTHR42681:SF1">
    <property type="entry name" value="MALONYL-COA-ACYL CARRIER PROTEIN TRANSACYLASE, MITOCHONDRIAL"/>
    <property type="match status" value="1"/>
</dbReference>
<dbReference type="PANTHER" id="PTHR42681">
    <property type="entry name" value="MALONYL-COA-ACYL CARRIER PROTEIN TRANSACYLASE, MITOCHONDRIAL"/>
    <property type="match status" value="1"/>
</dbReference>
<dbReference type="AlphaFoldDB" id="F3Z0X7"/>
<dbReference type="STRING" id="690850.Desaf_2740"/>
<evidence type="ECO:0000256" key="2">
    <source>
        <dbReference type="ARBA" id="ARBA00018953"/>
    </source>
</evidence>
<dbReference type="Gene3D" id="3.40.366.10">
    <property type="entry name" value="Malonyl-Coenzyme A Acyl Carrier Protein, domain 2"/>
    <property type="match status" value="1"/>
</dbReference>
<dbReference type="SUPFAM" id="SSF52151">
    <property type="entry name" value="FabD/lysophospholipase-like"/>
    <property type="match status" value="1"/>
</dbReference>
<comment type="similarity">
    <text evidence="6">Belongs to the fabD family.</text>
</comment>
<dbReference type="GO" id="GO:0004314">
    <property type="term" value="F:[acyl-carrier-protein] S-malonyltransferase activity"/>
    <property type="evidence" value="ECO:0007669"/>
    <property type="project" value="UniProtKB-EC"/>
</dbReference>
<protein>
    <recommendedName>
        <fullName evidence="2 6">Malonyl CoA-acyl carrier protein transacylase</fullName>
        <ecNumber evidence="1 6">2.3.1.39</ecNumber>
    </recommendedName>
</protein>
<sequence>MQFIGKQAVLFPGQGSQEKGMGRALAESGKEFMDVWKIAERISGHALREIFWDGEEKDMADTRILQPGLTAVNLTFWLKARPKLDPLCVAGHSLGEFAALFAAQALSLEDTLELVSIRGRLMSEAGDGKGAMAAILKLDEQAVETVVAQAAQQTGKELRIANYNTPLQFVISGNKDAVAVANELVKEAKGRAVPLAVSGAFHSPLMAPAAAELAKALRKADIRSPKIPVIFNVTAGDETDPEAVRGLMGQQMTSSVLWIKTIRHQYDMGARTFVELGPKGVLTRMLKPILDDRDGFEGLSVANLEQVEAL</sequence>
<evidence type="ECO:0000256" key="7">
    <source>
        <dbReference type="PIRSR" id="PIRSR000446-1"/>
    </source>
</evidence>
<reference evidence="9 10" key="1">
    <citation type="journal article" date="2011" name="J. Bacteriol.">
        <title>Genome sequence of the mercury-methylating and pleomorphic Desulfovibrio africanus Strain Walvis Bay.</title>
        <authorList>
            <person name="Brown S.D."/>
            <person name="Wall J.D."/>
            <person name="Kucken A.M."/>
            <person name="Gilmour C.C."/>
            <person name="Podar M."/>
            <person name="Brandt C.C."/>
            <person name="Teshima H."/>
            <person name="Detter J.C."/>
            <person name="Han C.S."/>
            <person name="Land M.L."/>
            <person name="Lucas S."/>
            <person name="Han J."/>
            <person name="Pennacchio L."/>
            <person name="Nolan M."/>
            <person name="Pitluck S."/>
            <person name="Woyke T."/>
            <person name="Goodwin L."/>
            <person name="Palumbo A.V."/>
            <person name="Elias D.A."/>
        </authorList>
    </citation>
    <scope>NUCLEOTIDE SEQUENCE [LARGE SCALE GENOMIC DNA]</scope>
    <source>
        <strain evidence="9 10">Walvis Bay</strain>
    </source>
</reference>
<dbReference type="PIRSF" id="PIRSF000446">
    <property type="entry name" value="Mct"/>
    <property type="match status" value="1"/>
</dbReference>
<dbReference type="InterPro" id="IPR050858">
    <property type="entry name" value="Mal-CoA-ACP_Trans/PKS_FabD"/>
</dbReference>
<comment type="catalytic activity">
    <reaction evidence="5 6">
        <text>holo-[ACP] + malonyl-CoA = malonyl-[ACP] + CoA</text>
        <dbReference type="Rhea" id="RHEA:41792"/>
        <dbReference type="Rhea" id="RHEA-COMP:9623"/>
        <dbReference type="Rhea" id="RHEA-COMP:9685"/>
        <dbReference type="ChEBI" id="CHEBI:57287"/>
        <dbReference type="ChEBI" id="CHEBI:57384"/>
        <dbReference type="ChEBI" id="CHEBI:64479"/>
        <dbReference type="ChEBI" id="CHEBI:78449"/>
        <dbReference type="EC" id="2.3.1.39"/>
    </reaction>
</comment>
<keyword evidence="3 6" id="KW-0808">Transferase</keyword>
<evidence type="ECO:0000259" key="8">
    <source>
        <dbReference type="SMART" id="SM00827"/>
    </source>
</evidence>
<evidence type="ECO:0000256" key="5">
    <source>
        <dbReference type="ARBA" id="ARBA00048462"/>
    </source>
</evidence>
<dbReference type="GO" id="GO:0006633">
    <property type="term" value="P:fatty acid biosynthetic process"/>
    <property type="evidence" value="ECO:0007669"/>
    <property type="project" value="TreeGrafter"/>
</dbReference>
<accession>F3Z0X7</accession>
<evidence type="ECO:0000256" key="4">
    <source>
        <dbReference type="ARBA" id="ARBA00023315"/>
    </source>
</evidence>
<proteinExistence type="inferred from homology"/>
<dbReference type="EMBL" id="CP003221">
    <property type="protein sequence ID" value="EGJ51055.1"/>
    <property type="molecule type" value="Genomic_DNA"/>
</dbReference>
<dbReference type="InterPro" id="IPR016035">
    <property type="entry name" value="Acyl_Trfase/lysoPLipase"/>
</dbReference>